<dbReference type="GO" id="GO:0005801">
    <property type="term" value="C:cis-Golgi network"/>
    <property type="evidence" value="ECO:0007669"/>
    <property type="project" value="TreeGrafter"/>
</dbReference>
<feature type="region of interest" description="Disordered" evidence="3">
    <location>
        <begin position="15"/>
        <end position="34"/>
    </location>
</feature>
<dbReference type="EMBL" id="AMQN01002299">
    <property type="status" value="NOT_ANNOTATED_CDS"/>
    <property type="molecule type" value="Genomic_DNA"/>
</dbReference>
<dbReference type="EnsemblMetazoa" id="CapteT209723">
    <property type="protein sequence ID" value="CapteP209723"/>
    <property type="gene ID" value="CapteG209723"/>
</dbReference>
<reference evidence="7" key="1">
    <citation type="submission" date="2012-12" db="EMBL/GenBank/DDBJ databases">
        <authorList>
            <person name="Hellsten U."/>
            <person name="Grimwood J."/>
            <person name="Chapman J.A."/>
            <person name="Shapiro H."/>
            <person name="Aerts A."/>
            <person name="Otillar R.P."/>
            <person name="Terry A.Y."/>
            <person name="Boore J.L."/>
            <person name="Simakov O."/>
            <person name="Marletaz F."/>
            <person name="Cho S.-J."/>
            <person name="Edsinger-Gonzales E."/>
            <person name="Havlak P."/>
            <person name="Kuo D.-H."/>
            <person name="Larsson T."/>
            <person name="Lv J."/>
            <person name="Arendt D."/>
            <person name="Savage R."/>
            <person name="Osoegawa K."/>
            <person name="de Jong P."/>
            <person name="Lindberg D.R."/>
            <person name="Seaver E.C."/>
            <person name="Weisblat D.A."/>
            <person name="Putnam N.H."/>
            <person name="Grigoriev I.V."/>
            <person name="Rokhsar D.S."/>
        </authorList>
    </citation>
    <scope>NUCLEOTIDE SEQUENCE</scope>
    <source>
        <strain evidence="7">I ESC-2004</strain>
    </source>
</reference>
<feature type="region of interest" description="Disordered" evidence="3">
    <location>
        <begin position="714"/>
        <end position="783"/>
    </location>
</feature>
<sequence>MVNIILTMTDLERTVTSASGSSQKHEQSSKEYSKEVDRLKMDLYKLTKSNEEFQQKNSELQGKLQKKVSDHAKSEDELIELRGKLEMTELYVQQVSTFDVFKRMESKVADISNALKVKSDVIYGNNNRLNYLNGDHAHYFGLKSNGLPPENPSFAVPPNMHAPGYMYGYRPPTGLEGLSIEQQRQYYQFYRQFGPVDYVVNMDSHQAANRMLLQNGSEKADTVNSAQIEQLLQEKGELTTRIEQYEGSFKKLSAERDQISQQYQEYIDQLQKQSQSMQVQITSLAGEKDQLQQQYADLQNVTQQMKSKHDSAEVQVSSTQAEKEQLQEQLAQLQSQMQVLQKTHETQVTDNSQLSRLIIEKEERIMALEMNVQRLGDTQVDREKLLETMQNDKTALSRALAQNKQLKTQLAELQNGFVKMSNDNMALLSQLQGEQHVSGEQGSRLSQQEAELREIREQLLAKEQRMLELEKQQEKEDEANPGVSAEEIDRKLEEFREQTPLLETLQRELSSAQDTINALTNQNSELRAQIVHSASSDNLPRDVEMNKAQVENMAASVRQLEMERNEVIDQLKEEQKERKHAQDTLLKLEQDLVSQTPATLNGDVINKPQFEALQHAMQLLESKFSGAMRSKADLTDKVERLEHIIMQLQGETDTIGEYVALYQQQRSIMRLRTLEKDDYISRLAREREEMSEKLGQLQALVMQLLGERQMLHNYHNNNQTTSPQKELPPFGSKLDSSNLEDWPDYNTSGDDSDASEVERIVGSEEIRNDSKSSTPLKTPPNKEVAAAEVTSPWSAAEEDHTAQRIMSLLTEMGNSNLVLNLDDTHFLHCIHCTGRILHV</sequence>
<proteinExistence type="predicted"/>
<evidence type="ECO:0000256" key="2">
    <source>
        <dbReference type="SAM" id="Coils"/>
    </source>
</evidence>
<feature type="compositionally biased region" description="Basic and acidic residues" evidence="3">
    <location>
        <begin position="756"/>
        <end position="770"/>
    </location>
</feature>
<dbReference type="PANTHER" id="PTHR10881:SF46">
    <property type="entry name" value="GOLGIN SUBFAMILY A MEMBER 2"/>
    <property type="match status" value="1"/>
</dbReference>
<dbReference type="PANTHER" id="PTHR10881">
    <property type="entry name" value="GOLGIN SUBFAMILY A MEMBER-RELATED"/>
    <property type="match status" value="1"/>
</dbReference>
<keyword evidence="1 2" id="KW-0175">Coiled coil</keyword>
<reference evidence="6" key="3">
    <citation type="submission" date="2015-06" db="UniProtKB">
        <authorList>
            <consortium name="EnsemblMetazoa"/>
        </authorList>
    </citation>
    <scope>IDENTIFICATION</scope>
</reference>
<reference evidence="5 7" key="2">
    <citation type="journal article" date="2013" name="Nature">
        <title>Insights into bilaterian evolution from three spiralian genomes.</title>
        <authorList>
            <person name="Simakov O."/>
            <person name="Marletaz F."/>
            <person name="Cho S.J."/>
            <person name="Edsinger-Gonzales E."/>
            <person name="Havlak P."/>
            <person name="Hellsten U."/>
            <person name="Kuo D.H."/>
            <person name="Larsson T."/>
            <person name="Lv J."/>
            <person name="Arendt D."/>
            <person name="Savage R."/>
            <person name="Osoegawa K."/>
            <person name="de Jong P."/>
            <person name="Grimwood J."/>
            <person name="Chapman J.A."/>
            <person name="Shapiro H."/>
            <person name="Aerts A."/>
            <person name="Otillar R.P."/>
            <person name="Terry A.Y."/>
            <person name="Boore J.L."/>
            <person name="Grigoriev I.V."/>
            <person name="Lindberg D.R."/>
            <person name="Seaver E.C."/>
            <person name="Weisblat D.A."/>
            <person name="Putnam N.H."/>
            <person name="Rokhsar D.S."/>
        </authorList>
    </citation>
    <scope>NUCLEOTIDE SEQUENCE</scope>
    <source>
        <strain evidence="5 7">I ESC-2004</strain>
    </source>
</reference>
<keyword evidence="7" id="KW-1185">Reference proteome</keyword>
<feature type="compositionally biased region" description="Polar residues" evidence="3">
    <location>
        <begin position="734"/>
        <end position="749"/>
    </location>
</feature>
<organism evidence="5">
    <name type="scientific">Capitella teleta</name>
    <name type="common">Polychaete worm</name>
    <dbReference type="NCBI Taxonomy" id="283909"/>
    <lineage>
        <taxon>Eukaryota</taxon>
        <taxon>Metazoa</taxon>
        <taxon>Spiralia</taxon>
        <taxon>Lophotrochozoa</taxon>
        <taxon>Annelida</taxon>
        <taxon>Polychaeta</taxon>
        <taxon>Sedentaria</taxon>
        <taxon>Scolecida</taxon>
        <taxon>Capitellidae</taxon>
        <taxon>Capitella</taxon>
    </lineage>
</organism>
<evidence type="ECO:0000256" key="3">
    <source>
        <dbReference type="SAM" id="MobiDB-lite"/>
    </source>
</evidence>
<protein>
    <recommendedName>
        <fullName evidence="4">Golgin subfamily A conserved domain-containing protein</fullName>
    </recommendedName>
</protein>
<accession>R7TRK7</accession>
<feature type="compositionally biased region" description="Polar residues" evidence="3">
    <location>
        <begin position="714"/>
        <end position="724"/>
    </location>
</feature>
<dbReference type="Proteomes" id="UP000014760">
    <property type="component" value="Unassembled WGS sequence"/>
</dbReference>
<dbReference type="STRING" id="283909.R7TRK7"/>
<evidence type="ECO:0000313" key="6">
    <source>
        <dbReference type="EnsemblMetazoa" id="CapteP209723"/>
    </source>
</evidence>
<feature type="coiled-coil region" evidence="2">
    <location>
        <begin position="228"/>
        <end position="591"/>
    </location>
</feature>
<dbReference type="Gene3D" id="1.20.5.1160">
    <property type="entry name" value="Vasodilator-stimulated phosphoprotein"/>
    <property type="match status" value="1"/>
</dbReference>
<dbReference type="OMA" id="IQVIIAE"/>
<dbReference type="InterPro" id="IPR024858">
    <property type="entry name" value="GOLGA"/>
</dbReference>
<feature type="coiled-coil region" evidence="2">
    <location>
        <begin position="680"/>
        <end position="707"/>
    </location>
</feature>
<evidence type="ECO:0000256" key="1">
    <source>
        <dbReference type="ARBA" id="ARBA00023054"/>
    </source>
</evidence>
<dbReference type="OrthoDB" id="5978643at2759"/>
<evidence type="ECO:0000313" key="5">
    <source>
        <dbReference type="EMBL" id="ELT96212.1"/>
    </source>
</evidence>
<dbReference type="InterPro" id="IPR043976">
    <property type="entry name" value="GOLGA_cons_dom"/>
</dbReference>
<dbReference type="EMBL" id="KB308885">
    <property type="protein sequence ID" value="ELT96212.1"/>
    <property type="molecule type" value="Genomic_DNA"/>
</dbReference>
<evidence type="ECO:0000313" key="7">
    <source>
        <dbReference type="Proteomes" id="UP000014760"/>
    </source>
</evidence>
<dbReference type="GO" id="GO:0007030">
    <property type="term" value="P:Golgi organization"/>
    <property type="evidence" value="ECO:0007669"/>
    <property type="project" value="TreeGrafter"/>
</dbReference>
<dbReference type="Pfam" id="PF15070">
    <property type="entry name" value="GOLGA2L5"/>
    <property type="match status" value="2"/>
</dbReference>
<dbReference type="HOGENOM" id="CLU_338964_0_0_1"/>
<feature type="domain" description="Golgin subfamily A conserved" evidence="4">
    <location>
        <begin position="496"/>
        <end position="710"/>
    </location>
</feature>
<name>R7TRK7_CAPTE</name>
<feature type="domain" description="Golgin subfamily A conserved" evidence="4">
    <location>
        <begin position="247"/>
        <end position="474"/>
    </location>
</feature>
<feature type="compositionally biased region" description="Basic and acidic residues" evidence="3">
    <location>
        <begin position="23"/>
        <end position="34"/>
    </location>
</feature>
<evidence type="ECO:0000259" key="4">
    <source>
        <dbReference type="Pfam" id="PF15070"/>
    </source>
</evidence>
<gene>
    <name evidence="5" type="ORF">CAPTEDRAFT_209723</name>
</gene>
<dbReference type="GO" id="GO:0000137">
    <property type="term" value="C:Golgi cis cisterna"/>
    <property type="evidence" value="ECO:0007669"/>
    <property type="project" value="TreeGrafter"/>
</dbReference>
<dbReference type="AlphaFoldDB" id="R7TRK7"/>
<dbReference type="GO" id="GO:0032580">
    <property type="term" value="C:Golgi cisterna membrane"/>
    <property type="evidence" value="ECO:0007669"/>
    <property type="project" value="TreeGrafter"/>
</dbReference>